<dbReference type="Proteomes" id="UP001255050">
    <property type="component" value="Unassembled WGS sequence"/>
</dbReference>
<dbReference type="Pfam" id="PF13279">
    <property type="entry name" value="4HBT_2"/>
    <property type="match status" value="1"/>
</dbReference>
<dbReference type="InterPro" id="IPR050563">
    <property type="entry name" value="4-hydroxybenzoyl-CoA_TE"/>
</dbReference>
<dbReference type="PANTHER" id="PTHR31793">
    <property type="entry name" value="4-HYDROXYBENZOYL-COA THIOESTERASE FAMILY MEMBER"/>
    <property type="match status" value="1"/>
</dbReference>
<sequence>MINFPFYDENSVQEDWIDRNQHMNDSEYARVFSLAIDHFHDQIGLSNPERDARNYTVFTLETHINFLKELTLHTPIAIKVNIYDFDEKRTHYFLELINRNTNEVVATAETMMMGIDKSTRRAAPYPEDIFAQIQHYVHSQNRTDWPEQLGHRIQIPKKGKTNNEKP</sequence>
<dbReference type="PANTHER" id="PTHR31793:SF2">
    <property type="entry name" value="BLR1345 PROTEIN"/>
    <property type="match status" value="1"/>
</dbReference>
<evidence type="ECO:0000313" key="2">
    <source>
        <dbReference type="Proteomes" id="UP001255050"/>
    </source>
</evidence>
<dbReference type="SUPFAM" id="SSF54637">
    <property type="entry name" value="Thioesterase/thiol ester dehydrase-isomerase"/>
    <property type="match status" value="1"/>
</dbReference>
<dbReference type="Gene3D" id="3.10.129.10">
    <property type="entry name" value="Hotdog Thioesterase"/>
    <property type="match status" value="1"/>
</dbReference>
<accession>A0ABU1EW77</accession>
<dbReference type="InterPro" id="IPR029069">
    <property type="entry name" value="HotDog_dom_sf"/>
</dbReference>
<reference evidence="1 2" key="1">
    <citation type="submission" date="2023-08" db="EMBL/GenBank/DDBJ databases">
        <title>Whole genome sequencing of Staphylococcus coagulans NN-2474.</title>
        <authorList>
            <person name="Kropotov V.S."/>
            <person name="Boriskina E.V."/>
            <person name="Gordinskaya N.A."/>
            <person name="Shkurkina I.S."/>
            <person name="Kryazhev D.V."/>
            <person name="Alekseeva A.E."/>
            <person name="Makhova M.A."/>
        </authorList>
    </citation>
    <scope>NUCLEOTIDE SEQUENCE [LARGE SCALE GENOMIC DNA]</scope>
    <source>
        <strain evidence="1 2">NN-2474</strain>
    </source>
</reference>
<dbReference type="CDD" id="cd00586">
    <property type="entry name" value="4HBT"/>
    <property type="match status" value="1"/>
</dbReference>
<gene>
    <name evidence="1" type="ORF">RCO12_02800</name>
</gene>
<keyword evidence="2" id="KW-1185">Reference proteome</keyword>
<proteinExistence type="predicted"/>
<evidence type="ECO:0000313" key="1">
    <source>
        <dbReference type="EMBL" id="MDR5602360.1"/>
    </source>
</evidence>
<organism evidence="1 2">
    <name type="scientific">Staphylococcus coagulans</name>
    <dbReference type="NCBI Taxonomy" id="74706"/>
    <lineage>
        <taxon>Bacteria</taxon>
        <taxon>Bacillati</taxon>
        <taxon>Bacillota</taxon>
        <taxon>Bacilli</taxon>
        <taxon>Bacillales</taxon>
        <taxon>Staphylococcaceae</taxon>
        <taxon>Staphylococcus</taxon>
    </lineage>
</organism>
<protein>
    <submittedName>
        <fullName evidence="1">Thioesterase family protein</fullName>
    </submittedName>
</protein>
<dbReference type="EMBL" id="JAVJGV010000007">
    <property type="protein sequence ID" value="MDR5602360.1"/>
    <property type="molecule type" value="Genomic_DNA"/>
</dbReference>
<comment type="caution">
    <text evidence="1">The sequence shown here is derived from an EMBL/GenBank/DDBJ whole genome shotgun (WGS) entry which is preliminary data.</text>
</comment>
<name>A0ABU1EW77_9STAP</name>